<reference evidence="2" key="1">
    <citation type="journal article" date="2023" name="Nat. Plants">
        <title>Single-cell RNA sequencing provides a high-resolution roadmap for understanding the multicellular compartmentation of specialized metabolism.</title>
        <authorList>
            <person name="Sun S."/>
            <person name="Shen X."/>
            <person name="Li Y."/>
            <person name="Li Y."/>
            <person name="Wang S."/>
            <person name="Li R."/>
            <person name="Zhang H."/>
            <person name="Shen G."/>
            <person name="Guo B."/>
            <person name="Wei J."/>
            <person name="Xu J."/>
            <person name="St-Pierre B."/>
            <person name="Chen S."/>
            <person name="Sun C."/>
        </authorList>
    </citation>
    <scope>NUCLEOTIDE SEQUENCE [LARGE SCALE GENOMIC DNA]</scope>
</reference>
<comment type="caution">
    <text evidence="1">The sequence shown here is derived from an EMBL/GenBank/DDBJ whole genome shotgun (WGS) entry which is preliminary data.</text>
</comment>
<evidence type="ECO:0000313" key="1">
    <source>
        <dbReference type="EMBL" id="KAI5668172.1"/>
    </source>
</evidence>
<organism evidence="1 2">
    <name type="scientific">Catharanthus roseus</name>
    <name type="common">Madagascar periwinkle</name>
    <name type="synonym">Vinca rosea</name>
    <dbReference type="NCBI Taxonomy" id="4058"/>
    <lineage>
        <taxon>Eukaryota</taxon>
        <taxon>Viridiplantae</taxon>
        <taxon>Streptophyta</taxon>
        <taxon>Embryophyta</taxon>
        <taxon>Tracheophyta</taxon>
        <taxon>Spermatophyta</taxon>
        <taxon>Magnoliopsida</taxon>
        <taxon>eudicotyledons</taxon>
        <taxon>Gunneridae</taxon>
        <taxon>Pentapetalae</taxon>
        <taxon>asterids</taxon>
        <taxon>lamiids</taxon>
        <taxon>Gentianales</taxon>
        <taxon>Apocynaceae</taxon>
        <taxon>Rauvolfioideae</taxon>
        <taxon>Vinceae</taxon>
        <taxon>Catharanthinae</taxon>
        <taxon>Catharanthus</taxon>
    </lineage>
</organism>
<evidence type="ECO:0000313" key="2">
    <source>
        <dbReference type="Proteomes" id="UP001060085"/>
    </source>
</evidence>
<sequence length="120" mass="13075">MDPDPDPLGQRQSYSLPEQRMIRVVFYGLDRDNGLQHSSKVAHLGPAILPCSDPSLQWASLPPPWAGAVTGIPNITSSAFADPTGAPIPLSDSFYGMKSLIYLLDFGASRHMTGRIDFFN</sequence>
<protein>
    <submittedName>
        <fullName evidence="1">Uncharacterized protein</fullName>
    </submittedName>
</protein>
<proteinExistence type="predicted"/>
<dbReference type="Proteomes" id="UP001060085">
    <property type="component" value="Linkage Group LG04"/>
</dbReference>
<accession>A0ACC0B6B4</accession>
<dbReference type="EMBL" id="CM044704">
    <property type="protein sequence ID" value="KAI5668172.1"/>
    <property type="molecule type" value="Genomic_DNA"/>
</dbReference>
<keyword evidence="2" id="KW-1185">Reference proteome</keyword>
<gene>
    <name evidence="1" type="ORF">M9H77_18025</name>
</gene>
<name>A0ACC0B6B4_CATRO</name>